<dbReference type="InterPro" id="IPR039646">
    <property type="entry name" value="ZNHIT2"/>
</dbReference>
<feature type="compositionally biased region" description="Basic and acidic residues" evidence="1">
    <location>
        <begin position="17"/>
        <end position="35"/>
    </location>
</feature>
<evidence type="ECO:0000256" key="1">
    <source>
        <dbReference type="SAM" id="MobiDB-lite"/>
    </source>
</evidence>
<gene>
    <name evidence="2" type="ORF">DM01DRAFT_301846</name>
</gene>
<evidence type="ECO:0000313" key="2">
    <source>
        <dbReference type="EMBL" id="ORX57612.1"/>
    </source>
</evidence>
<proteinExistence type="predicted"/>
<dbReference type="EMBL" id="MCGT01000008">
    <property type="protein sequence ID" value="ORX57612.1"/>
    <property type="molecule type" value="Genomic_DNA"/>
</dbReference>
<sequence>MQHSDDINQQKMKQILRKFESENDQQDLRGDQDDDLLDRFADMDIAQTDPDTLWRMLSNAERQQFQAMLGDNQDPFQSLDMPTFEPWWFEVDTDAKESNGQESSIPPKPTEPLPPLSKLLKTTPSPTLRYHVIHLLMTYAYLHRKTMGDLADDPEFLLEVLQNMSVLFATTSTSTLLTLDQVILDVQQHLQEWEGQDKDEAKLVSLLLKDAEQLVAEDDFVVHAVGELYQLLDWIKHQPTTKAKKPWIMAGKKAYFFLVYAQALSRPERQAMSMAIQSRHQRLDMEQQVFQQHRQAAELAIKQKQKHKLKIQEL</sequence>
<dbReference type="Proteomes" id="UP000242146">
    <property type="component" value="Unassembled WGS sequence"/>
</dbReference>
<organism evidence="2 3">
    <name type="scientific">Hesseltinella vesiculosa</name>
    <dbReference type="NCBI Taxonomy" id="101127"/>
    <lineage>
        <taxon>Eukaryota</taxon>
        <taxon>Fungi</taxon>
        <taxon>Fungi incertae sedis</taxon>
        <taxon>Mucoromycota</taxon>
        <taxon>Mucoromycotina</taxon>
        <taxon>Mucoromycetes</taxon>
        <taxon>Mucorales</taxon>
        <taxon>Cunninghamellaceae</taxon>
        <taxon>Hesseltinella</taxon>
    </lineage>
</organism>
<dbReference type="STRING" id="101127.A0A1X2GNH9"/>
<feature type="region of interest" description="Disordered" evidence="1">
    <location>
        <begin position="95"/>
        <end position="120"/>
    </location>
</feature>
<accession>A0A1X2GNH9</accession>
<dbReference type="PANTHER" id="PTHR15555:SF0">
    <property type="entry name" value="ZINC FINGER HIT DOMAIN-CONTAINING PROTEIN 2"/>
    <property type="match status" value="1"/>
</dbReference>
<feature type="region of interest" description="Disordered" evidence="1">
    <location>
        <begin position="1"/>
        <end position="35"/>
    </location>
</feature>
<reference evidence="2 3" key="1">
    <citation type="submission" date="2016-07" db="EMBL/GenBank/DDBJ databases">
        <title>Pervasive Adenine N6-methylation of Active Genes in Fungi.</title>
        <authorList>
            <consortium name="DOE Joint Genome Institute"/>
            <person name="Mondo S.J."/>
            <person name="Dannebaum R.O."/>
            <person name="Kuo R.C."/>
            <person name="Labutti K."/>
            <person name="Haridas S."/>
            <person name="Kuo A."/>
            <person name="Salamov A."/>
            <person name="Ahrendt S.R."/>
            <person name="Lipzen A."/>
            <person name="Sullivan W."/>
            <person name="Andreopoulos W.B."/>
            <person name="Clum A."/>
            <person name="Lindquist E."/>
            <person name="Daum C."/>
            <person name="Ramamoorthy G.K."/>
            <person name="Gryganskyi A."/>
            <person name="Culley D."/>
            <person name="Magnuson J.K."/>
            <person name="James T.Y."/>
            <person name="O'Malley M.A."/>
            <person name="Stajich J.E."/>
            <person name="Spatafora J.W."/>
            <person name="Visel A."/>
            <person name="Grigoriev I.V."/>
        </authorList>
    </citation>
    <scope>NUCLEOTIDE SEQUENCE [LARGE SCALE GENOMIC DNA]</scope>
    <source>
        <strain evidence="2 3">NRRL 3301</strain>
    </source>
</reference>
<dbReference type="AlphaFoldDB" id="A0A1X2GNH9"/>
<keyword evidence="3" id="KW-1185">Reference proteome</keyword>
<feature type="compositionally biased region" description="Pro residues" evidence="1">
    <location>
        <begin position="106"/>
        <end position="115"/>
    </location>
</feature>
<evidence type="ECO:0000313" key="3">
    <source>
        <dbReference type="Proteomes" id="UP000242146"/>
    </source>
</evidence>
<dbReference type="OrthoDB" id="18412at2759"/>
<dbReference type="PANTHER" id="PTHR15555">
    <property type="entry name" value="ZINC FINGER HIT DOMAIN CONTAINING PROTEIN 2 PROTEIN FON -RELATED"/>
    <property type="match status" value="1"/>
</dbReference>
<comment type="caution">
    <text evidence="2">The sequence shown here is derived from an EMBL/GenBank/DDBJ whole genome shotgun (WGS) entry which is preliminary data.</text>
</comment>
<protein>
    <submittedName>
        <fullName evidence="2">Uncharacterized protein</fullName>
    </submittedName>
</protein>
<name>A0A1X2GNH9_9FUNG</name>